<sequence>MPRKRRDGSRKDSRNPQLHVVSVDLVESLAAQVEKPKVPKAIIGDIEASTPLLNSIIDIKVCDSMMDIHGNMVGDDGRFDLQCIALPPADLSHVSCVEPQTIASPILPHTYGMTYVPLAPCSVPEAGLLPVKGLHPFLELECNSLT</sequence>
<organism evidence="1 2">
    <name type="scientific">Erythroxylum novogranatense</name>
    <dbReference type="NCBI Taxonomy" id="1862640"/>
    <lineage>
        <taxon>Eukaryota</taxon>
        <taxon>Viridiplantae</taxon>
        <taxon>Streptophyta</taxon>
        <taxon>Embryophyta</taxon>
        <taxon>Tracheophyta</taxon>
        <taxon>Spermatophyta</taxon>
        <taxon>Magnoliopsida</taxon>
        <taxon>eudicotyledons</taxon>
        <taxon>Gunneridae</taxon>
        <taxon>Pentapetalae</taxon>
        <taxon>rosids</taxon>
        <taxon>fabids</taxon>
        <taxon>Malpighiales</taxon>
        <taxon>Erythroxylaceae</taxon>
        <taxon>Erythroxylum</taxon>
    </lineage>
</organism>
<evidence type="ECO:0000313" key="2">
    <source>
        <dbReference type="Proteomes" id="UP001159364"/>
    </source>
</evidence>
<gene>
    <name evidence="1" type="ORF">K2173_002130</name>
</gene>
<reference evidence="1 2" key="1">
    <citation type="submission" date="2021-09" db="EMBL/GenBank/DDBJ databases">
        <title>Genomic insights and catalytic innovation underlie evolution of tropane alkaloids biosynthesis.</title>
        <authorList>
            <person name="Wang Y.-J."/>
            <person name="Tian T."/>
            <person name="Huang J.-P."/>
            <person name="Huang S.-X."/>
        </authorList>
    </citation>
    <scope>NUCLEOTIDE SEQUENCE [LARGE SCALE GENOMIC DNA]</scope>
    <source>
        <strain evidence="1">KIB-2018</strain>
        <tissue evidence="1">Leaf</tissue>
    </source>
</reference>
<evidence type="ECO:0000313" key="1">
    <source>
        <dbReference type="EMBL" id="KAJ8754230.1"/>
    </source>
</evidence>
<dbReference type="Proteomes" id="UP001159364">
    <property type="component" value="Linkage Group LG09"/>
</dbReference>
<comment type="caution">
    <text evidence="1">The sequence shown here is derived from an EMBL/GenBank/DDBJ whole genome shotgun (WGS) entry which is preliminary data.</text>
</comment>
<dbReference type="EMBL" id="JAIWQS010000009">
    <property type="protein sequence ID" value="KAJ8754230.1"/>
    <property type="molecule type" value="Genomic_DNA"/>
</dbReference>
<accession>A0AAV8SQM4</accession>
<protein>
    <submittedName>
        <fullName evidence="1">Uncharacterized protein</fullName>
    </submittedName>
</protein>
<dbReference type="AlphaFoldDB" id="A0AAV8SQM4"/>
<keyword evidence="2" id="KW-1185">Reference proteome</keyword>
<proteinExistence type="predicted"/>
<name>A0AAV8SQM4_9ROSI</name>